<evidence type="ECO:0000313" key="1">
    <source>
        <dbReference type="EMBL" id="HJC88394.1"/>
    </source>
</evidence>
<protein>
    <recommendedName>
        <fullName evidence="3">SGNH hydrolase-type esterase domain-containing protein</fullName>
    </recommendedName>
</protein>
<sequence>FLELVRNQGRKRTDLLPDQVHPNDRGYRVYFEIIRKAMESFLSEDADDGRKRIQNSGKTADMLNESRFPERKRSLGNARLVNALKTEAEGFRLLASEGFREEKIALCGREKGYISSNVPGSRLELSFFGSSFGLVWMIASDSGRISYSIDGGEKHCLSSWDPYAKSRERINHKMLADELPESMHTVRIEVEGTHDPESSGTFIRIGDWLIG</sequence>
<accession>A0A9D2TTR7</accession>
<dbReference type="Proteomes" id="UP000823922">
    <property type="component" value="Unassembled WGS sequence"/>
</dbReference>
<proteinExistence type="predicted"/>
<evidence type="ECO:0008006" key="3">
    <source>
        <dbReference type="Google" id="ProtNLM"/>
    </source>
</evidence>
<dbReference type="Gene3D" id="3.40.50.1110">
    <property type="entry name" value="SGNH hydrolase"/>
    <property type="match status" value="1"/>
</dbReference>
<reference evidence="1" key="1">
    <citation type="journal article" date="2021" name="PeerJ">
        <title>Extensive microbial diversity within the chicken gut microbiome revealed by metagenomics and culture.</title>
        <authorList>
            <person name="Gilroy R."/>
            <person name="Ravi A."/>
            <person name="Getino M."/>
            <person name="Pursley I."/>
            <person name="Horton D.L."/>
            <person name="Alikhan N.F."/>
            <person name="Baker D."/>
            <person name="Gharbi K."/>
            <person name="Hall N."/>
            <person name="Watson M."/>
            <person name="Adriaenssens E.M."/>
            <person name="Foster-Nyarko E."/>
            <person name="Jarju S."/>
            <person name="Secka A."/>
            <person name="Antonio M."/>
            <person name="Oren A."/>
            <person name="Chaudhuri R.R."/>
            <person name="La Ragione R."/>
            <person name="Hildebrand F."/>
            <person name="Pallen M.J."/>
        </authorList>
    </citation>
    <scope>NUCLEOTIDE SEQUENCE</scope>
    <source>
        <strain evidence="1">ChiBcec1-1630</strain>
    </source>
</reference>
<dbReference type="EMBL" id="DWVS01000263">
    <property type="protein sequence ID" value="HJC88394.1"/>
    <property type="molecule type" value="Genomic_DNA"/>
</dbReference>
<dbReference type="Gene3D" id="2.60.120.260">
    <property type="entry name" value="Galactose-binding domain-like"/>
    <property type="match status" value="1"/>
</dbReference>
<dbReference type="SUPFAM" id="SSF52266">
    <property type="entry name" value="SGNH hydrolase"/>
    <property type="match status" value="1"/>
</dbReference>
<organism evidence="1 2">
    <name type="scientific">Candidatus Eisenbergiella intestinigallinarum</name>
    <dbReference type="NCBI Taxonomy" id="2838549"/>
    <lineage>
        <taxon>Bacteria</taxon>
        <taxon>Bacillati</taxon>
        <taxon>Bacillota</taxon>
        <taxon>Clostridia</taxon>
        <taxon>Lachnospirales</taxon>
        <taxon>Lachnospiraceae</taxon>
        <taxon>Eisenbergiella</taxon>
    </lineage>
</organism>
<feature type="non-terminal residue" evidence="1">
    <location>
        <position position="1"/>
    </location>
</feature>
<gene>
    <name evidence="1" type="ORF">H9926_10305</name>
</gene>
<evidence type="ECO:0000313" key="2">
    <source>
        <dbReference type="Proteomes" id="UP000823922"/>
    </source>
</evidence>
<reference evidence="1" key="2">
    <citation type="submission" date="2021-04" db="EMBL/GenBank/DDBJ databases">
        <authorList>
            <person name="Gilroy R."/>
        </authorList>
    </citation>
    <scope>NUCLEOTIDE SEQUENCE</scope>
    <source>
        <strain evidence="1">ChiBcec1-1630</strain>
    </source>
</reference>
<dbReference type="AlphaFoldDB" id="A0A9D2TTR7"/>
<name>A0A9D2TTR7_9FIRM</name>
<dbReference type="InterPro" id="IPR036514">
    <property type="entry name" value="SGNH_hydro_sf"/>
</dbReference>
<comment type="caution">
    <text evidence="1">The sequence shown here is derived from an EMBL/GenBank/DDBJ whole genome shotgun (WGS) entry which is preliminary data.</text>
</comment>